<evidence type="ECO:0000313" key="3">
    <source>
        <dbReference type="EMBL" id="KAG2393927.1"/>
    </source>
</evidence>
<dbReference type="AlphaFoldDB" id="A0AA88H842"/>
<feature type="coiled-coil region" evidence="1">
    <location>
        <begin position="74"/>
        <end position="105"/>
    </location>
</feature>
<protein>
    <submittedName>
        <fullName evidence="3">Uncharacterized protein</fullName>
    </submittedName>
</protein>
<reference evidence="3 4" key="1">
    <citation type="journal article" date="2018" name="BMC Genomics">
        <title>The genome of Naegleria lovaniensis, the basis for a comparative approach to unravel pathogenicity factors of the human pathogenic amoeba N. fowleri.</title>
        <authorList>
            <person name="Liechti N."/>
            <person name="Schurch N."/>
            <person name="Bruggmann R."/>
            <person name="Wittwer M."/>
        </authorList>
    </citation>
    <scope>NUCLEOTIDE SEQUENCE [LARGE SCALE GENOMIC DNA]</scope>
    <source>
        <strain evidence="3 4">ATCC 30569</strain>
    </source>
</reference>
<feature type="region of interest" description="Disordered" evidence="2">
    <location>
        <begin position="269"/>
        <end position="299"/>
    </location>
</feature>
<sequence>MDQQPTILQNSTRVGQDRALNNYFFLDRTSSHVYIKNPEPLMQRGDVENINLFLNDDNVDHNDIQDDELLDILNSETTQERQESKEEFEEKKRKLLILLDQAVEAKMKVSKAFPEKLAMFGDNLSRFNLNWHPGWREPERFIPDIDCDPYRGACSVSSCACQMFQSWPVGEQGNELYVYNPKIVNPESELCRECHHLKSDHYLATKADKTKLKEFSPENMEKYAIQVSDDIPPKHPSEIPTHFLSRFYEENPIHPGASPNVNKLKLLEETEANDKKKRMSSMDVDDGLEDEDDPLADEL</sequence>
<proteinExistence type="predicted"/>
<evidence type="ECO:0000256" key="2">
    <source>
        <dbReference type="SAM" id="MobiDB-lite"/>
    </source>
</evidence>
<accession>A0AA88H842</accession>
<dbReference type="RefSeq" id="XP_044555821.1">
    <property type="nucleotide sequence ID" value="XM_044693247.1"/>
</dbReference>
<keyword evidence="1" id="KW-0175">Coiled coil</keyword>
<gene>
    <name evidence="3" type="ORF">C9374_003691</name>
</gene>
<dbReference type="Proteomes" id="UP000816034">
    <property type="component" value="Unassembled WGS sequence"/>
</dbReference>
<dbReference type="EMBL" id="PYSW02000001">
    <property type="protein sequence ID" value="KAG2393927.1"/>
    <property type="molecule type" value="Genomic_DNA"/>
</dbReference>
<name>A0AA88H842_NAELO</name>
<organism evidence="3 4">
    <name type="scientific">Naegleria lovaniensis</name>
    <name type="common">Amoeba</name>
    <dbReference type="NCBI Taxonomy" id="51637"/>
    <lineage>
        <taxon>Eukaryota</taxon>
        <taxon>Discoba</taxon>
        <taxon>Heterolobosea</taxon>
        <taxon>Tetramitia</taxon>
        <taxon>Eutetramitia</taxon>
        <taxon>Vahlkampfiidae</taxon>
        <taxon>Naegleria</taxon>
    </lineage>
</organism>
<evidence type="ECO:0000313" key="4">
    <source>
        <dbReference type="Proteomes" id="UP000816034"/>
    </source>
</evidence>
<comment type="caution">
    <text evidence="3">The sequence shown here is derived from an EMBL/GenBank/DDBJ whole genome shotgun (WGS) entry which is preliminary data.</text>
</comment>
<evidence type="ECO:0000256" key="1">
    <source>
        <dbReference type="SAM" id="Coils"/>
    </source>
</evidence>
<dbReference type="GeneID" id="68096146"/>
<keyword evidence="4" id="KW-1185">Reference proteome</keyword>
<feature type="compositionally biased region" description="Acidic residues" evidence="2">
    <location>
        <begin position="283"/>
        <end position="299"/>
    </location>
</feature>